<name>A0AAN6T7E0_9PEZI</name>
<dbReference type="EMBL" id="MU853388">
    <property type="protein sequence ID" value="KAK4107006.1"/>
    <property type="molecule type" value="Genomic_DNA"/>
</dbReference>
<organism evidence="2 3">
    <name type="scientific">Canariomyces notabilis</name>
    <dbReference type="NCBI Taxonomy" id="2074819"/>
    <lineage>
        <taxon>Eukaryota</taxon>
        <taxon>Fungi</taxon>
        <taxon>Dikarya</taxon>
        <taxon>Ascomycota</taxon>
        <taxon>Pezizomycotina</taxon>
        <taxon>Sordariomycetes</taxon>
        <taxon>Sordariomycetidae</taxon>
        <taxon>Sordariales</taxon>
        <taxon>Chaetomiaceae</taxon>
        <taxon>Canariomyces</taxon>
    </lineage>
</organism>
<accession>A0AAN6T7E0</accession>
<protein>
    <recommendedName>
        <fullName evidence="4">SH3 domain-containing protein</fullName>
    </recommendedName>
</protein>
<reference evidence="2" key="2">
    <citation type="submission" date="2023-05" db="EMBL/GenBank/DDBJ databases">
        <authorList>
            <consortium name="Lawrence Berkeley National Laboratory"/>
            <person name="Steindorff A."/>
            <person name="Hensen N."/>
            <person name="Bonometti L."/>
            <person name="Westerberg I."/>
            <person name="Brannstrom I.O."/>
            <person name="Guillou S."/>
            <person name="Cros-Aarteil S."/>
            <person name="Calhoun S."/>
            <person name="Haridas S."/>
            <person name="Kuo A."/>
            <person name="Mondo S."/>
            <person name="Pangilinan J."/>
            <person name="Riley R."/>
            <person name="Labutti K."/>
            <person name="Andreopoulos B."/>
            <person name="Lipzen A."/>
            <person name="Chen C."/>
            <person name="Yanf M."/>
            <person name="Daum C."/>
            <person name="Ng V."/>
            <person name="Clum A."/>
            <person name="Ohm R."/>
            <person name="Martin F."/>
            <person name="Silar P."/>
            <person name="Natvig D."/>
            <person name="Lalanne C."/>
            <person name="Gautier V."/>
            <person name="Ament-Velasquez S.L."/>
            <person name="Kruys A."/>
            <person name="Hutchinson M.I."/>
            <person name="Powell A.J."/>
            <person name="Barry K."/>
            <person name="Miller A.N."/>
            <person name="Grigoriev I.V."/>
            <person name="Debuchy R."/>
            <person name="Gladieux P."/>
            <person name="Thoren M.H."/>
            <person name="Johannesson H."/>
        </authorList>
    </citation>
    <scope>NUCLEOTIDE SEQUENCE</scope>
    <source>
        <strain evidence="2">CBS 508.74</strain>
    </source>
</reference>
<evidence type="ECO:0008006" key="4">
    <source>
        <dbReference type="Google" id="ProtNLM"/>
    </source>
</evidence>
<reference evidence="2" key="1">
    <citation type="journal article" date="2023" name="Mol. Phylogenet. Evol.">
        <title>Genome-scale phylogeny and comparative genomics of the fungal order Sordariales.</title>
        <authorList>
            <person name="Hensen N."/>
            <person name="Bonometti L."/>
            <person name="Westerberg I."/>
            <person name="Brannstrom I.O."/>
            <person name="Guillou S."/>
            <person name="Cros-Aarteil S."/>
            <person name="Calhoun S."/>
            <person name="Haridas S."/>
            <person name="Kuo A."/>
            <person name="Mondo S."/>
            <person name="Pangilinan J."/>
            <person name="Riley R."/>
            <person name="LaButti K."/>
            <person name="Andreopoulos B."/>
            <person name="Lipzen A."/>
            <person name="Chen C."/>
            <person name="Yan M."/>
            <person name="Daum C."/>
            <person name="Ng V."/>
            <person name="Clum A."/>
            <person name="Steindorff A."/>
            <person name="Ohm R.A."/>
            <person name="Martin F."/>
            <person name="Silar P."/>
            <person name="Natvig D.O."/>
            <person name="Lalanne C."/>
            <person name="Gautier V."/>
            <person name="Ament-Velasquez S.L."/>
            <person name="Kruys A."/>
            <person name="Hutchinson M.I."/>
            <person name="Powell A.J."/>
            <person name="Barry K."/>
            <person name="Miller A.N."/>
            <person name="Grigoriev I.V."/>
            <person name="Debuchy R."/>
            <person name="Gladieux P."/>
            <person name="Hiltunen Thoren M."/>
            <person name="Johannesson H."/>
        </authorList>
    </citation>
    <scope>NUCLEOTIDE SEQUENCE</scope>
    <source>
        <strain evidence="2">CBS 508.74</strain>
    </source>
</reference>
<dbReference type="RefSeq" id="XP_064664576.1">
    <property type="nucleotide sequence ID" value="XM_064813960.1"/>
</dbReference>
<evidence type="ECO:0000256" key="1">
    <source>
        <dbReference type="SAM" id="SignalP"/>
    </source>
</evidence>
<keyword evidence="1" id="KW-0732">Signal</keyword>
<dbReference type="AlphaFoldDB" id="A0AAN6T7E0"/>
<sequence length="146" mass="15679">MKFFSLLTAALLPMSLLAAPVADEVTAIEIETHAAADARTAVEAREAADVSPNKPALSLDKREVQACYIVGGASTVNCRSGPSTDFSVVRTVKKGDVWGFTCVRKGECVVINGATNCGWDWSYTLGCYINGHYTDSHCTLDRLGWC</sequence>
<dbReference type="Proteomes" id="UP001302812">
    <property type="component" value="Unassembled WGS sequence"/>
</dbReference>
<evidence type="ECO:0000313" key="3">
    <source>
        <dbReference type="Proteomes" id="UP001302812"/>
    </source>
</evidence>
<feature type="chain" id="PRO_5042823993" description="SH3 domain-containing protein" evidence="1">
    <location>
        <begin position="19"/>
        <end position="146"/>
    </location>
</feature>
<comment type="caution">
    <text evidence="2">The sequence shown here is derived from an EMBL/GenBank/DDBJ whole genome shotgun (WGS) entry which is preliminary data.</text>
</comment>
<dbReference type="GeneID" id="89938085"/>
<proteinExistence type="predicted"/>
<evidence type="ECO:0000313" key="2">
    <source>
        <dbReference type="EMBL" id="KAK4107006.1"/>
    </source>
</evidence>
<gene>
    <name evidence="2" type="ORF">N656DRAFT_772892</name>
</gene>
<keyword evidence="3" id="KW-1185">Reference proteome</keyword>
<dbReference type="Gene3D" id="2.30.30.40">
    <property type="entry name" value="SH3 Domains"/>
    <property type="match status" value="1"/>
</dbReference>
<feature type="signal peptide" evidence="1">
    <location>
        <begin position="1"/>
        <end position="18"/>
    </location>
</feature>